<protein>
    <recommendedName>
        <fullName evidence="4">ABC-2 type transporter domain-containing protein</fullName>
    </recommendedName>
</protein>
<sequence length="72" mass="8099">MCWPREAMITPLYYISGILPQTYGTDALRNIMSRGLGMENFSVWMGCVAPTVWTVLQLLATALINRYNDGVL</sequence>
<reference evidence="2" key="1">
    <citation type="submission" date="2020-11" db="EMBL/GenBank/DDBJ databases">
        <authorList>
            <person name="Tran Van P."/>
        </authorList>
    </citation>
    <scope>NUCLEOTIDE SEQUENCE</scope>
</reference>
<keyword evidence="3" id="KW-1185">Reference proteome</keyword>
<dbReference type="OrthoDB" id="10671306at2759"/>
<evidence type="ECO:0000256" key="1">
    <source>
        <dbReference type="SAM" id="Phobius"/>
    </source>
</evidence>
<dbReference type="Proteomes" id="UP000677054">
    <property type="component" value="Unassembled WGS sequence"/>
</dbReference>
<gene>
    <name evidence="2" type="ORF">DSTB1V02_LOCUS9660</name>
</gene>
<evidence type="ECO:0000313" key="3">
    <source>
        <dbReference type="Proteomes" id="UP000677054"/>
    </source>
</evidence>
<dbReference type="EMBL" id="LR902050">
    <property type="protein sequence ID" value="CAD7249874.1"/>
    <property type="molecule type" value="Genomic_DNA"/>
</dbReference>
<proteinExistence type="predicted"/>
<keyword evidence="1" id="KW-0812">Transmembrane</keyword>
<keyword evidence="1" id="KW-0472">Membrane</keyword>
<accession>A0A7R9A9A8</accession>
<dbReference type="AlphaFoldDB" id="A0A7R9A9A8"/>
<name>A0A7R9A9A8_9CRUS</name>
<organism evidence="2">
    <name type="scientific">Darwinula stevensoni</name>
    <dbReference type="NCBI Taxonomy" id="69355"/>
    <lineage>
        <taxon>Eukaryota</taxon>
        <taxon>Metazoa</taxon>
        <taxon>Ecdysozoa</taxon>
        <taxon>Arthropoda</taxon>
        <taxon>Crustacea</taxon>
        <taxon>Oligostraca</taxon>
        <taxon>Ostracoda</taxon>
        <taxon>Podocopa</taxon>
        <taxon>Podocopida</taxon>
        <taxon>Darwinulocopina</taxon>
        <taxon>Darwinuloidea</taxon>
        <taxon>Darwinulidae</taxon>
        <taxon>Darwinula</taxon>
    </lineage>
</organism>
<dbReference type="EMBL" id="CAJPEV010002533">
    <property type="protein sequence ID" value="CAG0897224.1"/>
    <property type="molecule type" value="Genomic_DNA"/>
</dbReference>
<keyword evidence="1" id="KW-1133">Transmembrane helix</keyword>
<evidence type="ECO:0008006" key="4">
    <source>
        <dbReference type="Google" id="ProtNLM"/>
    </source>
</evidence>
<evidence type="ECO:0000313" key="2">
    <source>
        <dbReference type="EMBL" id="CAD7249874.1"/>
    </source>
</evidence>
<feature type="transmembrane region" description="Helical" evidence="1">
    <location>
        <begin position="41"/>
        <end position="64"/>
    </location>
</feature>